<evidence type="ECO:0000256" key="8">
    <source>
        <dbReference type="ARBA" id="ARBA00023288"/>
    </source>
</evidence>
<evidence type="ECO:0000256" key="4">
    <source>
        <dbReference type="ARBA" id="ARBA00022481"/>
    </source>
</evidence>
<dbReference type="NCBIfam" id="TIGR00231">
    <property type="entry name" value="small_GTP"/>
    <property type="match status" value="1"/>
</dbReference>
<dbReference type="PANTHER" id="PTHR24072">
    <property type="entry name" value="RHO FAMILY GTPASE"/>
    <property type="match status" value="1"/>
</dbReference>
<evidence type="ECO:0000256" key="7">
    <source>
        <dbReference type="ARBA" id="ARBA00023136"/>
    </source>
</evidence>
<dbReference type="PRINTS" id="PR00449">
    <property type="entry name" value="RASTRNSFRMNG"/>
</dbReference>
<organism evidence="11 12">
    <name type="scientific">Dacryopinax primogenitus (strain DJM 731)</name>
    <name type="common">Brown rot fungus</name>
    <dbReference type="NCBI Taxonomy" id="1858805"/>
    <lineage>
        <taxon>Eukaryota</taxon>
        <taxon>Fungi</taxon>
        <taxon>Dikarya</taxon>
        <taxon>Basidiomycota</taxon>
        <taxon>Agaricomycotina</taxon>
        <taxon>Dacrymycetes</taxon>
        <taxon>Dacrymycetales</taxon>
        <taxon>Dacrymycetaceae</taxon>
        <taxon>Dacryopinax</taxon>
    </lineage>
</organism>
<evidence type="ECO:0000256" key="2">
    <source>
        <dbReference type="ARBA" id="ARBA00010142"/>
    </source>
</evidence>
<keyword evidence="8" id="KW-0449">Lipoprotein</keyword>
<dbReference type="InterPro" id="IPR027417">
    <property type="entry name" value="P-loop_NTPase"/>
</dbReference>
<keyword evidence="4" id="KW-0488">Methylation</keyword>
<dbReference type="GO" id="GO:0007264">
    <property type="term" value="P:small GTPase-mediated signal transduction"/>
    <property type="evidence" value="ECO:0007669"/>
    <property type="project" value="InterPro"/>
</dbReference>
<sequence>MSLCGLNKGSTSFGRKPLQRKLVVLGDGACGKTSLLNVYTRGYFTAIYEPTVFENYVHDLVVDDTQVELSLWDTAGQEEFDRLRSLSYAETHLVLLCFSVDNPASLENVEGKWIEEVLEYCPGVKIVLVALKCDLRDDQPTRDRLALRGLQPVEYEQGLVVARRIRASRYLECSAKHGRGVNEVFYEAARVSISTGAKGNTGCVIM</sequence>
<evidence type="ECO:0000256" key="10">
    <source>
        <dbReference type="ARBA" id="ARBA00067968"/>
    </source>
</evidence>
<keyword evidence="7" id="KW-0472">Membrane</keyword>
<dbReference type="GeneID" id="63690829"/>
<evidence type="ECO:0000313" key="12">
    <source>
        <dbReference type="Proteomes" id="UP000030653"/>
    </source>
</evidence>
<dbReference type="Proteomes" id="UP000030653">
    <property type="component" value="Unassembled WGS sequence"/>
</dbReference>
<keyword evidence="12" id="KW-1185">Reference proteome</keyword>
<dbReference type="SMART" id="SM00175">
    <property type="entry name" value="RAB"/>
    <property type="match status" value="1"/>
</dbReference>
<dbReference type="GO" id="GO:0030036">
    <property type="term" value="P:actin cytoskeleton organization"/>
    <property type="evidence" value="ECO:0007669"/>
    <property type="project" value="UniProtKB-ARBA"/>
</dbReference>
<evidence type="ECO:0000256" key="6">
    <source>
        <dbReference type="ARBA" id="ARBA00023134"/>
    </source>
</evidence>
<keyword evidence="9" id="KW-0636">Prenylation</keyword>
<keyword evidence="6" id="KW-0342">GTP-binding</keyword>
<dbReference type="PROSITE" id="PS51419">
    <property type="entry name" value="RAB"/>
    <property type="match status" value="1"/>
</dbReference>
<dbReference type="EMBL" id="JH795859">
    <property type="protein sequence ID" value="EJU03901.1"/>
    <property type="molecule type" value="Genomic_DNA"/>
</dbReference>
<dbReference type="GO" id="GO:0003924">
    <property type="term" value="F:GTPase activity"/>
    <property type="evidence" value="ECO:0007669"/>
    <property type="project" value="InterPro"/>
</dbReference>
<dbReference type="SUPFAM" id="SSF52540">
    <property type="entry name" value="P-loop containing nucleoside triphosphate hydrolases"/>
    <property type="match status" value="1"/>
</dbReference>
<name>M5G0X7_DACPD</name>
<dbReference type="Gene3D" id="3.40.50.300">
    <property type="entry name" value="P-loop containing nucleotide triphosphate hydrolases"/>
    <property type="match status" value="1"/>
</dbReference>
<evidence type="ECO:0000256" key="3">
    <source>
        <dbReference type="ARBA" id="ARBA00022475"/>
    </source>
</evidence>
<evidence type="ECO:0000256" key="1">
    <source>
        <dbReference type="ARBA" id="ARBA00004193"/>
    </source>
</evidence>
<reference evidence="11 12" key="1">
    <citation type="journal article" date="2012" name="Science">
        <title>The Paleozoic origin of enzymatic lignin decomposition reconstructed from 31 fungal genomes.</title>
        <authorList>
            <person name="Floudas D."/>
            <person name="Binder M."/>
            <person name="Riley R."/>
            <person name="Barry K."/>
            <person name="Blanchette R.A."/>
            <person name="Henrissat B."/>
            <person name="Martinez A.T."/>
            <person name="Otillar R."/>
            <person name="Spatafora J.W."/>
            <person name="Yadav J.S."/>
            <person name="Aerts A."/>
            <person name="Benoit I."/>
            <person name="Boyd A."/>
            <person name="Carlson A."/>
            <person name="Copeland A."/>
            <person name="Coutinho P.M."/>
            <person name="de Vries R.P."/>
            <person name="Ferreira P."/>
            <person name="Findley K."/>
            <person name="Foster B."/>
            <person name="Gaskell J."/>
            <person name="Glotzer D."/>
            <person name="Gorecki P."/>
            <person name="Heitman J."/>
            <person name="Hesse C."/>
            <person name="Hori C."/>
            <person name="Igarashi K."/>
            <person name="Jurgens J.A."/>
            <person name="Kallen N."/>
            <person name="Kersten P."/>
            <person name="Kohler A."/>
            <person name="Kuees U."/>
            <person name="Kumar T.K.A."/>
            <person name="Kuo A."/>
            <person name="LaButti K."/>
            <person name="Larrondo L.F."/>
            <person name="Lindquist E."/>
            <person name="Ling A."/>
            <person name="Lombard V."/>
            <person name="Lucas S."/>
            <person name="Lundell T."/>
            <person name="Martin R."/>
            <person name="McLaughlin D.J."/>
            <person name="Morgenstern I."/>
            <person name="Morin E."/>
            <person name="Murat C."/>
            <person name="Nagy L.G."/>
            <person name="Nolan M."/>
            <person name="Ohm R.A."/>
            <person name="Patyshakuliyeva A."/>
            <person name="Rokas A."/>
            <person name="Ruiz-Duenas F.J."/>
            <person name="Sabat G."/>
            <person name="Salamov A."/>
            <person name="Samejima M."/>
            <person name="Schmutz J."/>
            <person name="Slot J.C."/>
            <person name="St John F."/>
            <person name="Stenlid J."/>
            <person name="Sun H."/>
            <person name="Sun S."/>
            <person name="Syed K."/>
            <person name="Tsang A."/>
            <person name="Wiebenga A."/>
            <person name="Young D."/>
            <person name="Pisabarro A."/>
            <person name="Eastwood D.C."/>
            <person name="Martin F."/>
            <person name="Cullen D."/>
            <person name="Grigoriev I.V."/>
            <person name="Hibbett D.S."/>
        </authorList>
    </citation>
    <scope>NUCLEOTIDE SEQUENCE [LARGE SCALE GENOMIC DNA]</scope>
    <source>
        <strain evidence="11 12">DJM-731 SS1</strain>
    </source>
</reference>
<dbReference type="GO" id="GO:0005886">
    <property type="term" value="C:plasma membrane"/>
    <property type="evidence" value="ECO:0007669"/>
    <property type="project" value="UniProtKB-SubCell"/>
</dbReference>
<dbReference type="InterPro" id="IPR003578">
    <property type="entry name" value="Small_GTPase_Rho"/>
</dbReference>
<dbReference type="Pfam" id="PF00071">
    <property type="entry name" value="Ras"/>
    <property type="match status" value="1"/>
</dbReference>
<accession>M5G0X7</accession>
<evidence type="ECO:0000313" key="11">
    <source>
        <dbReference type="EMBL" id="EJU03901.1"/>
    </source>
</evidence>
<dbReference type="GO" id="GO:0017157">
    <property type="term" value="P:regulation of exocytosis"/>
    <property type="evidence" value="ECO:0007669"/>
    <property type="project" value="UniProtKB-ARBA"/>
</dbReference>
<dbReference type="GO" id="GO:0007163">
    <property type="term" value="P:establishment or maintenance of cell polarity"/>
    <property type="evidence" value="ECO:0007669"/>
    <property type="project" value="UniProtKB-ARBA"/>
</dbReference>
<dbReference type="PROSITE" id="PS51421">
    <property type="entry name" value="RAS"/>
    <property type="match status" value="1"/>
</dbReference>
<gene>
    <name evidence="11" type="ORF">DACRYDRAFT_65013</name>
</gene>
<evidence type="ECO:0000256" key="9">
    <source>
        <dbReference type="ARBA" id="ARBA00023289"/>
    </source>
</evidence>
<dbReference type="SMART" id="SM00173">
    <property type="entry name" value="RAS"/>
    <property type="match status" value="1"/>
</dbReference>
<dbReference type="SMART" id="SM00174">
    <property type="entry name" value="RHO"/>
    <property type="match status" value="1"/>
</dbReference>
<dbReference type="OMA" id="THTIMLC"/>
<dbReference type="GO" id="GO:0005525">
    <property type="term" value="F:GTP binding"/>
    <property type="evidence" value="ECO:0007669"/>
    <property type="project" value="UniProtKB-KW"/>
</dbReference>
<keyword evidence="5" id="KW-0547">Nucleotide-binding</keyword>
<dbReference type="RefSeq" id="XP_040630795.1">
    <property type="nucleotide sequence ID" value="XM_040775767.1"/>
</dbReference>
<protein>
    <recommendedName>
        <fullName evidence="10">GTP-binding protein RHO3</fullName>
    </recommendedName>
</protein>
<dbReference type="AlphaFoldDB" id="M5G0X7"/>
<dbReference type="PROSITE" id="PS51420">
    <property type="entry name" value="RHO"/>
    <property type="match status" value="1"/>
</dbReference>
<dbReference type="HOGENOM" id="CLU_041217_21_2_1"/>
<dbReference type="FunFam" id="3.40.50.300:FF:000780">
    <property type="entry name" value="Rho GTPase Rho3"/>
    <property type="match status" value="1"/>
</dbReference>
<evidence type="ECO:0000256" key="5">
    <source>
        <dbReference type="ARBA" id="ARBA00022741"/>
    </source>
</evidence>
<comment type="similarity">
    <text evidence="2">Belongs to the small GTPase superfamily. Rho family.</text>
</comment>
<dbReference type="STRING" id="1858805.M5G0X7"/>
<dbReference type="InterPro" id="IPR005225">
    <property type="entry name" value="Small_GTP-bd"/>
</dbReference>
<keyword evidence="3" id="KW-1003">Cell membrane</keyword>
<dbReference type="InterPro" id="IPR001806">
    <property type="entry name" value="Small_GTPase"/>
</dbReference>
<proteinExistence type="inferred from homology"/>
<comment type="subcellular location">
    <subcellularLocation>
        <location evidence="1">Cell membrane</location>
        <topology evidence="1">Lipid-anchor</topology>
    </subcellularLocation>
</comment>
<dbReference type="OrthoDB" id="8830751at2759"/>